<gene>
    <name evidence="2" type="ORF">IAC51_08810</name>
</gene>
<dbReference type="InterPro" id="IPR027417">
    <property type="entry name" value="P-loop_NTPase"/>
</dbReference>
<evidence type="ECO:0000313" key="3">
    <source>
        <dbReference type="Proteomes" id="UP000712007"/>
    </source>
</evidence>
<reference evidence="2" key="1">
    <citation type="submission" date="2020-10" db="EMBL/GenBank/DDBJ databases">
        <authorList>
            <person name="Gilroy R."/>
        </authorList>
    </citation>
    <scope>NUCLEOTIDE SEQUENCE</scope>
    <source>
        <strain evidence="2">3924</strain>
    </source>
</reference>
<accession>A0A940IFJ9</accession>
<dbReference type="Gene3D" id="3.40.50.300">
    <property type="entry name" value="P-loop containing nucleotide triphosphate hydrolases"/>
    <property type="match status" value="1"/>
</dbReference>
<dbReference type="EMBL" id="JADIMV010000149">
    <property type="protein sequence ID" value="MBO8440731.1"/>
    <property type="molecule type" value="Genomic_DNA"/>
</dbReference>
<dbReference type="CDD" id="cd02028">
    <property type="entry name" value="UMPK_like"/>
    <property type="match status" value="1"/>
</dbReference>
<dbReference type="SUPFAM" id="SSF55186">
    <property type="entry name" value="ThrRS/AlaRS common domain"/>
    <property type="match status" value="1"/>
</dbReference>
<dbReference type="SUPFAM" id="SSF52540">
    <property type="entry name" value="P-loop containing nucleoside triphosphate hydrolases"/>
    <property type="match status" value="1"/>
</dbReference>
<dbReference type="InterPro" id="IPR018163">
    <property type="entry name" value="Thr/Ala-tRNA-synth_IIc_edit"/>
</dbReference>
<comment type="caution">
    <text evidence="2">The sequence shown here is derived from an EMBL/GenBank/DDBJ whole genome shotgun (WGS) entry which is preliminary data.</text>
</comment>
<dbReference type="PANTHER" id="PTHR10285">
    <property type="entry name" value="URIDINE KINASE"/>
    <property type="match status" value="1"/>
</dbReference>
<reference evidence="2" key="2">
    <citation type="journal article" date="2021" name="PeerJ">
        <title>Extensive microbial diversity within the chicken gut microbiome revealed by metagenomics and culture.</title>
        <authorList>
            <person name="Gilroy R."/>
            <person name="Ravi A."/>
            <person name="Getino M."/>
            <person name="Pursley I."/>
            <person name="Horton D.L."/>
            <person name="Alikhan N.F."/>
            <person name="Baker D."/>
            <person name="Gharbi K."/>
            <person name="Hall N."/>
            <person name="Watson M."/>
            <person name="Adriaenssens E.M."/>
            <person name="Foster-Nyarko E."/>
            <person name="Jarju S."/>
            <person name="Secka A."/>
            <person name="Antonio M."/>
            <person name="Oren A."/>
            <person name="Chaudhuri R.R."/>
            <person name="La Ragione R."/>
            <person name="Hildebrand F."/>
            <person name="Pallen M.J."/>
        </authorList>
    </citation>
    <scope>NUCLEOTIDE SEQUENCE</scope>
    <source>
        <strain evidence="2">3924</strain>
    </source>
</reference>
<organism evidence="2 3">
    <name type="scientific">Candidatus Aphodosoma intestinipullorum</name>
    <dbReference type="NCBI Taxonomy" id="2840674"/>
    <lineage>
        <taxon>Bacteria</taxon>
        <taxon>Pseudomonadati</taxon>
        <taxon>Bacteroidota</taxon>
        <taxon>Bacteroidia</taxon>
        <taxon>Bacteroidales</taxon>
        <taxon>Candidatus Aphodosoma</taxon>
    </lineage>
</organism>
<dbReference type="GO" id="GO:0016301">
    <property type="term" value="F:kinase activity"/>
    <property type="evidence" value="ECO:0007669"/>
    <property type="project" value="UniProtKB-KW"/>
</dbReference>
<dbReference type="Pfam" id="PF00485">
    <property type="entry name" value="PRK"/>
    <property type="match status" value="1"/>
</dbReference>
<dbReference type="InterPro" id="IPR006083">
    <property type="entry name" value="PRK/URK"/>
</dbReference>
<keyword evidence="2" id="KW-0418">Kinase</keyword>
<dbReference type="Gene3D" id="3.30.980.10">
    <property type="entry name" value="Threonyl-trna Synthetase, Chain A, domain 2"/>
    <property type="match status" value="1"/>
</dbReference>
<evidence type="ECO:0000313" key="2">
    <source>
        <dbReference type="EMBL" id="MBO8440731.1"/>
    </source>
</evidence>
<sequence>MAETEHTDTVNIYCKNSGTFMQYPMGTTLLEIYRDQNIKLKYPVMAARVNYKAESLNFRIYKPKNIEFIDATSPSGIRVYLRSISMVMAYALSRIKPEATLRIEHPISRGYYCCIDQRGKKVDSELIDRLRDKMRETIAADLPIVQEEQQTPTVIEMFRRAGQLDKVTLLETIGMAYSRYFRIDDYIDYYSGVLVPSTGYLDLFDLESYEDGILLRVPDRHDPSRLAPYEEQSKMFDIFNEFIRWNKLLGLNNVGDFNIICRDSSVYNIIKVSEALHEKKISQIADMILQRGKRFVLISGPSSSGKTTFSKRLGIQLMVAGIKPIVLSMDNYFVNRVDTPRDENGDWDFESIHALDLELLNANIVRLLQGDEIELPFFNFEKGERYYKGEKIRMNPDNVLVMEGIHALNPELTHAIPQDAIFKVYVSALTTISLDNHNWVSTTDTRLLRRIVRDYKFRGYSARDTISRWPSVRRGEEKWIFPYQENADVMFNSALLFELAVLRKHAEPILEDVPQYCDEYTEAHRLLKFLKYFTPIHDSEIPPTSLLREFLGGSSFRY</sequence>
<dbReference type="AlphaFoldDB" id="A0A940IFJ9"/>
<dbReference type="GO" id="GO:0005524">
    <property type="term" value="F:ATP binding"/>
    <property type="evidence" value="ECO:0007669"/>
    <property type="project" value="InterPro"/>
</dbReference>
<keyword evidence="2" id="KW-0808">Transferase</keyword>
<name>A0A940IFJ9_9BACT</name>
<dbReference type="FunFam" id="3.40.50.300:FF:001230">
    <property type="entry name" value="Phosphoribulokinase/uridine kinase family protein"/>
    <property type="match status" value="1"/>
</dbReference>
<dbReference type="Proteomes" id="UP000712007">
    <property type="component" value="Unassembled WGS sequence"/>
</dbReference>
<protein>
    <submittedName>
        <fullName evidence="2">Nucleoside kinase</fullName>
    </submittedName>
</protein>
<feature type="domain" description="Phosphoribulokinase/uridine kinase" evidence="1">
    <location>
        <begin position="298"/>
        <end position="493"/>
    </location>
</feature>
<evidence type="ECO:0000259" key="1">
    <source>
        <dbReference type="Pfam" id="PF00485"/>
    </source>
</evidence>
<proteinExistence type="predicted"/>